<dbReference type="CDD" id="cd12797">
    <property type="entry name" value="M23_peptidase"/>
    <property type="match status" value="1"/>
</dbReference>
<sequence length="299" mass="34339">MKKMLIFLVGLVFFTVTDQRILEEEAKKGRISETFYLEEDFRSQPVSETFLEEIGNFEDPGEAVGFYFLETNYGEDTFYLTDAKILTETERLTDTKKWKKRMNWWQRQRGYEDYADTCRQIWNDVQYFPVASGNGADENRITFGNSWMQERTYGGKRGHEGTDLMPKENKRGTYPIVSMTDGIVSQKGWLEKGGYRLGILAPGGAYFYYAHLDSYANLKEGDPVKAGDFLGFMGDSGYGEEGTTGKFPVHLHVGIYLNRGEQEISINPYPVLCYLKDRSVNSVRQVFSTTGAIQEFMIY</sequence>
<dbReference type="Proteomes" id="UP000265643">
    <property type="component" value="Unassembled WGS sequence"/>
</dbReference>
<dbReference type="InterPro" id="IPR011055">
    <property type="entry name" value="Dup_hybrid_motif"/>
</dbReference>
<dbReference type="GO" id="GO:0004222">
    <property type="term" value="F:metalloendopeptidase activity"/>
    <property type="evidence" value="ECO:0007669"/>
    <property type="project" value="TreeGrafter"/>
</dbReference>
<comment type="caution">
    <text evidence="3">The sequence shown here is derived from an EMBL/GenBank/DDBJ whole genome shotgun (WGS) entry which is preliminary data.</text>
</comment>
<dbReference type="Pfam" id="PF01551">
    <property type="entry name" value="Peptidase_M23"/>
    <property type="match status" value="1"/>
</dbReference>
<accession>A0A391NXP2</accession>
<dbReference type="EMBL" id="BHGK01000001">
    <property type="protein sequence ID" value="GCA65667.1"/>
    <property type="molecule type" value="Genomic_DNA"/>
</dbReference>
<dbReference type="InterPro" id="IPR050570">
    <property type="entry name" value="Cell_wall_metabolism_enzyme"/>
</dbReference>
<organism evidence="3 4">
    <name type="scientific">Mediterraneibacter butyricigenes</name>
    <dbReference type="NCBI Taxonomy" id="2316025"/>
    <lineage>
        <taxon>Bacteria</taxon>
        <taxon>Bacillati</taxon>
        <taxon>Bacillota</taxon>
        <taxon>Clostridia</taxon>
        <taxon>Lachnospirales</taxon>
        <taxon>Lachnospiraceae</taxon>
        <taxon>Mediterraneibacter</taxon>
    </lineage>
</organism>
<evidence type="ECO:0000313" key="3">
    <source>
        <dbReference type="EMBL" id="GCA65667.1"/>
    </source>
</evidence>
<evidence type="ECO:0000313" key="4">
    <source>
        <dbReference type="Proteomes" id="UP000265643"/>
    </source>
</evidence>
<dbReference type="Gene3D" id="2.70.70.10">
    <property type="entry name" value="Glucose Permease (Domain IIA)"/>
    <property type="match status" value="1"/>
</dbReference>
<dbReference type="RefSeq" id="WP_117602179.1">
    <property type="nucleotide sequence ID" value="NZ_BHGK01000001.1"/>
</dbReference>
<dbReference type="InterPro" id="IPR048476">
    <property type="entry name" value="LytM_N"/>
</dbReference>
<dbReference type="InterPro" id="IPR016047">
    <property type="entry name" value="M23ase_b-sheet_dom"/>
</dbReference>
<feature type="domain" description="LytM N-terminal" evidence="2">
    <location>
        <begin position="38"/>
        <end position="124"/>
    </location>
</feature>
<evidence type="ECO:0000259" key="1">
    <source>
        <dbReference type="Pfam" id="PF01551"/>
    </source>
</evidence>
<dbReference type="Pfam" id="PF21640">
    <property type="entry name" value="LytM_N"/>
    <property type="match status" value="1"/>
</dbReference>
<protein>
    <submittedName>
        <fullName evidence="3">Uncharacterized protein</fullName>
    </submittedName>
</protein>
<gene>
    <name evidence="3" type="ORF">KGMB01110_01030</name>
</gene>
<dbReference type="PANTHER" id="PTHR21666:SF268">
    <property type="entry name" value="PEPTIDASE M23 DOMAIN-CONTAINING PROTEIN"/>
    <property type="match status" value="1"/>
</dbReference>
<name>A0A391NXP2_9FIRM</name>
<dbReference type="SUPFAM" id="SSF51261">
    <property type="entry name" value="Duplicated hybrid motif"/>
    <property type="match status" value="1"/>
</dbReference>
<dbReference type="AlphaFoldDB" id="A0A391NXP2"/>
<dbReference type="PANTHER" id="PTHR21666">
    <property type="entry name" value="PEPTIDASE-RELATED"/>
    <property type="match status" value="1"/>
</dbReference>
<proteinExistence type="predicted"/>
<evidence type="ECO:0000259" key="2">
    <source>
        <dbReference type="Pfam" id="PF21640"/>
    </source>
</evidence>
<reference evidence="4" key="1">
    <citation type="submission" date="2018-09" db="EMBL/GenBank/DDBJ databases">
        <title>Draft Genome Sequence of Mediterraneibacter sp. KCTC 15684.</title>
        <authorList>
            <person name="Kim J.S."/>
            <person name="Han K.I."/>
            <person name="Suh M.K."/>
            <person name="Lee K.C."/>
            <person name="Eom M.K."/>
            <person name="Lee J.H."/>
            <person name="Park S.H."/>
            <person name="Kang S.W."/>
            <person name="Park J.E."/>
            <person name="Oh B.S."/>
            <person name="Yu S.Y."/>
            <person name="Choi S.H."/>
            <person name="Lee D.H."/>
            <person name="Yoon H."/>
            <person name="Kim B."/>
            <person name="Yang S.J."/>
            <person name="Lee J.S."/>
        </authorList>
    </citation>
    <scope>NUCLEOTIDE SEQUENCE [LARGE SCALE GENOMIC DNA]</scope>
    <source>
        <strain evidence="4">KCTC 15684</strain>
    </source>
</reference>
<keyword evidence="4" id="KW-1185">Reference proteome</keyword>
<feature type="domain" description="M23ase beta-sheet core" evidence="1">
    <location>
        <begin position="158"/>
        <end position="259"/>
    </location>
</feature>